<reference evidence="1 2" key="1">
    <citation type="submission" date="2014-12" db="EMBL/GenBank/DDBJ databases">
        <title>Draft Genome Sequence of Pseudoalteromonas luteoviolacea HI1.</title>
        <authorList>
            <person name="Asahina A.Y."/>
            <person name="Hadfield M.G."/>
        </authorList>
    </citation>
    <scope>NUCLEOTIDE SEQUENCE [LARGE SCALE GENOMIC DNA]</scope>
    <source>
        <strain evidence="1 2">HI1</strain>
    </source>
</reference>
<sequence length="71" mass="8053">MKENTVKNNLPLVDIQRKLSTLLLSSEELDNRESISKKLDNDLELAIYTLNLENQLDAAINVLNEAIELSK</sequence>
<gene>
    <name evidence="1" type="ORF">JF50_18025</name>
</gene>
<accession>A0A0C1Q6D2</accession>
<dbReference type="EMBL" id="JWIC01000007">
    <property type="protein sequence ID" value="KID56176.1"/>
    <property type="molecule type" value="Genomic_DNA"/>
</dbReference>
<dbReference type="AlphaFoldDB" id="A0A0C1Q6D2"/>
<evidence type="ECO:0000313" key="2">
    <source>
        <dbReference type="Proteomes" id="UP000031327"/>
    </source>
</evidence>
<proteinExistence type="predicted"/>
<organism evidence="1 2">
    <name type="scientific">Pseudoalteromonas luteoviolacea</name>
    <dbReference type="NCBI Taxonomy" id="43657"/>
    <lineage>
        <taxon>Bacteria</taxon>
        <taxon>Pseudomonadati</taxon>
        <taxon>Pseudomonadota</taxon>
        <taxon>Gammaproteobacteria</taxon>
        <taxon>Alteromonadales</taxon>
        <taxon>Pseudoalteromonadaceae</taxon>
        <taxon>Pseudoalteromonas</taxon>
    </lineage>
</organism>
<name>A0A0C1Q6D2_9GAMM</name>
<comment type="caution">
    <text evidence="1">The sequence shown here is derived from an EMBL/GenBank/DDBJ whole genome shotgun (WGS) entry which is preliminary data.</text>
</comment>
<evidence type="ECO:0000313" key="1">
    <source>
        <dbReference type="EMBL" id="KID56176.1"/>
    </source>
</evidence>
<dbReference type="RefSeq" id="WP_039610750.1">
    <property type="nucleotide sequence ID" value="NZ_JWIC01000007.1"/>
</dbReference>
<dbReference type="Proteomes" id="UP000031327">
    <property type="component" value="Unassembled WGS sequence"/>
</dbReference>
<protein>
    <submittedName>
        <fullName evidence="1">Uncharacterized protein</fullName>
    </submittedName>
</protein>